<dbReference type="Proteomes" id="UP000246050">
    <property type="component" value="Unassembled WGS sequence"/>
</dbReference>
<proteinExistence type="predicted"/>
<organism evidence="1 2">
    <name type="scientific">Micromonospora sicca</name>
    <dbReference type="NCBI Taxonomy" id="2202420"/>
    <lineage>
        <taxon>Bacteria</taxon>
        <taxon>Bacillati</taxon>
        <taxon>Actinomycetota</taxon>
        <taxon>Actinomycetes</taxon>
        <taxon>Micromonosporales</taxon>
        <taxon>Micromonosporaceae</taxon>
        <taxon>Micromonospora</taxon>
    </lineage>
</organism>
<evidence type="ECO:0000313" key="1">
    <source>
        <dbReference type="EMBL" id="PWR07589.1"/>
    </source>
</evidence>
<gene>
    <name evidence="1" type="ORF">DKT69_34520</name>
</gene>
<comment type="caution">
    <text evidence="1">The sequence shown here is derived from an EMBL/GenBank/DDBJ whole genome shotgun (WGS) entry which is preliminary data.</text>
</comment>
<accession>A0A317CYT0</accession>
<dbReference type="AlphaFoldDB" id="A0A317CYT0"/>
<sequence length="61" mass="6510">MRVVQDSANVFVTYVDPPVTPVRLAELAAQLPPEAVCTEVVLHPDGILFATFETGQVAATD</sequence>
<protein>
    <submittedName>
        <fullName evidence="1">Uncharacterized protein</fullName>
    </submittedName>
</protein>
<dbReference type="EMBL" id="QGKS01000467">
    <property type="protein sequence ID" value="PWR07589.1"/>
    <property type="molecule type" value="Genomic_DNA"/>
</dbReference>
<name>A0A317CYT0_9ACTN</name>
<reference evidence="1 2" key="1">
    <citation type="submission" date="2018-05" db="EMBL/GenBank/DDBJ databases">
        <title>Micromonosporas from Atacama Desert.</title>
        <authorList>
            <person name="Carro L."/>
            <person name="Golinska P."/>
            <person name="Klenk H.-P."/>
            <person name="Goodfellow M."/>
        </authorList>
    </citation>
    <scope>NUCLEOTIDE SEQUENCE [LARGE SCALE GENOMIC DNA]</scope>
    <source>
        <strain evidence="1 2">4G51</strain>
    </source>
</reference>
<evidence type="ECO:0000313" key="2">
    <source>
        <dbReference type="Proteomes" id="UP000246050"/>
    </source>
</evidence>